<evidence type="ECO:0000256" key="6">
    <source>
        <dbReference type="ARBA" id="ARBA00022989"/>
    </source>
</evidence>
<keyword evidence="11" id="KW-1185">Reference proteome</keyword>
<comment type="caution">
    <text evidence="10">The sequence shown here is derived from an EMBL/GenBank/DDBJ whole genome shotgun (WGS) entry which is preliminary data.</text>
</comment>
<dbReference type="OrthoDB" id="9805682at2"/>
<evidence type="ECO:0000313" key="10">
    <source>
        <dbReference type="EMBL" id="RIE01351.1"/>
    </source>
</evidence>
<dbReference type="PRINTS" id="PR00812">
    <property type="entry name" value="BCTERIALGSPF"/>
</dbReference>
<comment type="subcellular location">
    <subcellularLocation>
        <location evidence="1">Cell inner membrane</location>
        <topology evidence="1">Multi-pass membrane protein</topology>
    </subcellularLocation>
</comment>
<accession>A0A398CPD5</accession>
<sequence length="403" mass="44832">MAAYKYVAVDSSGSYRKGSIESQSAQQAIALLRSKELRIVELVDPQRSVWTRDIPFLEAKVKKDQFTLLCRQLATMYSARINLVDAIEIVARQTTSKPLRRVLNEIVNDMRGGSSFSAAAAAHPKIFGTVFVHMIEAGEMSGKLDEMLQRIAIMYEKEQTTKGKVKSAMIYPIIMSIAISLVVIFMMLFIVPTYIENFKSMGVELPLPTKLVVGLSEFLQHFWYLILLGIAIIVPAFMYFRKTEQGKYQIDAYKLKVPIFGQLWHKQAIARFSRTFSSLHAASVPMLQILTILSKVVDNEAIGKALLQSRENVSSGHSLIEPMQASGNFPVMVLEMIAVGEKTGTLEVMLGKTAEYYEADVDMMADRLKALIEPLLIVGMTVAVGTIVLAVILPSFSLMGSMK</sequence>
<keyword evidence="5 8" id="KW-0812">Transmembrane</keyword>
<dbReference type="PANTHER" id="PTHR30012:SF0">
    <property type="entry name" value="TYPE II SECRETION SYSTEM PROTEIN F-RELATED"/>
    <property type="match status" value="1"/>
</dbReference>
<comment type="similarity">
    <text evidence="2">Belongs to the GSP F family.</text>
</comment>
<evidence type="ECO:0000256" key="3">
    <source>
        <dbReference type="ARBA" id="ARBA00022475"/>
    </source>
</evidence>
<dbReference type="InterPro" id="IPR003004">
    <property type="entry name" value="GspF/PilC"/>
</dbReference>
<evidence type="ECO:0000256" key="8">
    <source>
        <dbReference type="SAM" id="Phobius"/>
    </source>
</evidence>
<dbReference type="Gene3D" id="1.20.81.30">
    <property type="entry name" value="Type II secretion system (T2SS), domain F"/>
    <property type="match status" value="2"/>
</dbReference>
<feature type="transmembrane region" description="Helical" evidence="8">
    <location>
        <begin position="371"/>
        <end position="393"/>
    </location>
</feature>
<dbReference type="InterPro" id="IPR018076">
    <property type="entry name" value="T2SS_GspF_dom"/>
</dbReference>
<evidence type="ECO:0000256" key="1">
    <source>
        <dbReference type="ARBA" id="ARBA00004429"/>
    </source>
</evidence>
<dbReference type="EMBL" id="QXJM01000040">
    <property type="protein sequence ID" value="RIE01351.1"/>
    <property type="molecule type" value="Genomic_DNA"/>
</dbReference>
<dbReference type="Pfam" id="PF00482">
    <property type="entry name" value="T2SSF"/>
    <property type="match status" value="2"/>
</dbReference>
<keyword evidence="6 8" id="KW-1133">Transmembrane helix</keyword>
<evidence type="ECO:0000259" key="9">
    <source>
        <dbReference type="Pfam" id="PF00482"/>
    </source>
</evidence>
<name>A0A398CPD5_9BACL</name>
<keyword evidence="4" id="KW-0997">Cell inner membrane</keyword>
<dbReference type="InterPro" id="IPR042094">
    <property type="entry name" value="T2SS_GspF_sf"/>
</dbReference>
<dbReference type="FunFam" id="1.20.81.30:FF:000001">
    <property type="entry name" value="Type II secretion system protein F"/>
    <property type="match status" value="2"/>
</dbReference>
<dbReference type="GO" id="GO:0005886">
    <property type="term" value="C:plasma membrane"/>
    <property type="evidence" value="ECO:0007669"/>
    <property type="project" value="UniProtKB-SubCell"/>
</dbReference>
<dbReference type="PANTHER" id="PTHR30012">
    <property type="entry name" value="GENERAL SECRETION PATHWAY PROTEIN"/>
    <property type="match status" value="1"/>
</dbReference>
<evidence type="ECO:0000256" key="7">
    <source>
        <dbReference type="ARBA" id="ARBA00023136"/>
    </source>
</evidence>
<feature type="domain" description="Type II secretion system protein GspF" evidence="9">
    <location>
        <begin position="272"/>
        <end position="394"/>
    </location>
</feature>
<feature type="domain" description="Type II secretion system protein GspF" evidence="9">
    <location>
        <begin position="69"/>
        <end position="192"/>
    </location>
</feature>
<dbReference type="Proteomes" id="UP000266340">
    <property type="component" value="Unassembled WGS sequence"/>
</dbReference>
<feature type="transmembrane region" description="Helical" evidence="8">
    <location>
        <begin position="169"/>
        <end position="195"/>
    </location>
</feature>
<organism evidence="10 11">
    <name type="scientific">Cohnella faecalis</name>
    <dbReference type="NCBI Taxonomy" id="2315694"/>
    <lineage>
        <taxon>Bacteria</taxon>
        <taxon>Bacillati</taxon>
        <taxon>Bacillota</taxon>
        <taxon>Bacilli</taxon>
        <taxon>Bacillales</taxon>
        <taxon>Paenibacillaceae</taxon>
        <taxon>Cohnella</taxon>
    </lineage>
</organism>
<proteinExistence type="inferred from homology"/>
<keyword evidence="7 8" id="KW-0472">Membrane</keyword>
<protein>
    <submittedName>
        <fullName evidence="10">Type II secretion system F family protein</fullName>
    </submittedName>
</protein>
<keyword evidence="3" id="KW-1003">Cell membrane</keyword>
<dbReference type="RefSeq" id="WP_119151610.1">
    <property type="nucleotide sequence ID" value="NZ_JBHSOV010000052.1"/>
</dbReference>
<evidence type="ECO:0000256" key="5">
    <source>
        <dbReference type="ARBA" id="ARBA00022692"/>
    </source>
</evidence>
<evidence type="ECO:0000256" key="4">
    <source>
        <dbReference type="ARBA" id="ARBA00022519"/>
    </source>
</evidence>
<gene>
    <name evidence="10" type="ORF">D3H35_23555</name>
</gene>
<evidence type="ECO:0000256" key="2">
    <source>
        <dbReference type="ARBA" id="ARBA00005745"/>
    </source>
</evidence>
<dbReference type="AlphaFoldDB" id="A0A398CPD5"/>
<feature type="transmembrane region" description="Helical" evidence="8">
    <location>
        <begin position="221"/>
        <end position="240"/>
    </location>
</feature>
<reference evidence="10 11" key="1">
    <citation type="submission" date="2018-09" db="EMBL/GenBank/DDBJ databases">
        <title>Cohnella cavernae sp. nov., isolated from a karst cave.</title>
        <authorList>
            <person name="Zhu H."/>
        </authorList>
    </citation>
    <scope>NUCLEOTIDE SEQUENCE [LARGE SCALE GENOMIC DNA]</scope>
    <source>
        <strain evidence="10 11">K2E09-144</strain>
    </source>
</reference>
<evidence type="ECO:0000313" key="11">
    <source>
        <dbReference type="Proteomes" id="UP000266340"/>
    </source>
</evidence>